<evidence type="ECO:0000256" key="5">
    <source>
        <dbReference type="ARBA" id="ARBA00023002"/>
    </source>
</evidence>
<dbReference type="FunFam" id="1.20.140.10:FF:000001">
    <property type="entry name" value="Acyl-CoA dehydrogenase"/>
    <property type="match status" value="1"/>
</dbReference>
<proteinExistence type="inferred from homology"/>
<dbReference type="SUPFAM" id="SSF56645">
    <property type="entry name" value="Acyl-CoA dehydrogenase NM domain-like"/>
    <property type="match status" value="1"/>
</dbReference>
<evidence type="ECO:0000313" key="11">
    <source>
        <dbReference type="Proteomes" id="UP000248146"/>
    </source>
</evidence>
<keyword evidence="5 6" id="KW-0560">Oxidoreductase</keyword>
<dbReference type="InterPro" id="IPR037069">
    <property type="entry name" value="AcylCoA_DH/ox_N_sf"/>
</dbReference>
<dbReference type="AlphaFoldDB" id="A0A2V4L2U3"/>
<dbReference type="Gene3D" id="2.40.110.10">
    <property type="entry name" value="Butyryl-CoA Dehydrogenase, subunit A, domain 2"/>
    <property type="match status" value="1"/>
</dbReference>
<dbReference type="Gene3D" id="1.20.140.10">
    <property type="entry name" value="Butyryl-CoA Dehydrogenase, subunit A, domain 3"/>
    <property type="match status" value="1"/>
</dbReference>
<name>A0A2V4L2U3_AQUAC</name>
<dbReference type="RefSeq" id="WP_110683831.1">
    <property type="nucleotide sequence ID" value="NZ_QJRX01000010.1"/>
</dbReference>
<dbReference type="PANTHER" id="PTHR43884:SF12">
    <property type="entry name" value="ISOVALERYL-COA DEHYDROGENASE, MITOCHONDRIAL-RELATED"/>
    <property type="match status" value="1"/>
</dbReference>
<dbReference type="GO" id="GO:0050660">
    <property type="term" value="F:flavin adenine dinucleotide binding"/>
    <property type="evidence" value="ECO:0007669"/>
    <property type="project" value="InterPro"/>
</dbReference>
<evidence type="ECO:0000256" key="4">
    <source>
        <dbReference type="ARBA" id="ARBA00022827"/>
    </source>
</evidence>
<comment type="cofactor">
    <cofactor evidence="1 6">
        <name>FAD</name>
        <dbReference type="ChEBI" id="CHEBI:57692"/>
    </cofactor>
</comment>
<evidence type="ECO:0000256" key="1">
    <source>
        <dbReference type="ARBA" id="ARBA00001974"/>
    </source>
</evidence>
<dbReference type="PROSITE" id="PS00073">
    <property type="entry name" value="ACYL_COA_DH_2"/>
    <property type="match status" value="1"/>
</dbReference>
<dbReference type="OrthoDB" id="9775090at2"/>
<comment type="caution">
    <text evidence="10">The sequence shown here is derived from an EMBL/GenBank/DDBJ whole genome shotgun (WGS) entry which is preliminary data.</text>
</comment>
<evidence type="ECO:0000256" key="6">
    <source>
        <dbReference type="RuleBase" id="RU362125"/>
    </source>
</evidence>
<protein>
    <submittedName>
        <fullName evidence="10">Acyl-CoA dehydrogenase</fullName>
    </submittedName>
</protein>
<dbReference type="Pfam" id="PF02771">
    <property type="entry name" value="Acyl-CoA_dh_N"/>
    <property type="match status" value="1"/>
</dbReference>
<feature type="domain" description="Acyl-CoA oxidase/dehydrogenase middle" evidence="8">
    <location>
        <begin position="123"/>
        <end position="218"/>
    </location>
</feature>
<sequence length="378" mass="42194">MIPRTLFSSEHELFRESVRKFFEQEAVPFHAQWEKDGHIDRALWNKAGEAGMLCSHIPEEYGGMAADFLYSAVVIEEQSRLGLSGVGFSLHSDIVAPYILHYGTEEQKLHYLPKLVSGELVTAIAMTEPGTGSDLQGVKTTAVLDGDEYVINGSKTFITNGWLADLVIVVAKTDPKAGAKGISLFLVEAKTPGFSKGKRLEKVGMKAQDTSELFFQDVRIPKANLLGKEGMGFVYLMQELPQERLTVGVGAIASAEAALKWTLDYTRERKAFGRPVADFQNTRFKLAEMATEIQVGRVFVDRCLELHLNKRLDVPTAAMLKYWGTDLQCKVIDECVQLHGGYGYMWEYPIARAWADSRVQRIYAGTNEIMKEIISRAL</sequence>
<dbReference type="InterPro" id="IPR013786">
    <property type="entry name" value="AcylCoA_DH/ox_N"/>
</dbReference>
<organism evidence="10 11">
    <name type="scientific">Aquipseudomonas alcaligenes</name>
    <name type="common">Pseudomonas alcaligenes</name>
    <dbReference type="NCBI Taxonomy" id="43263"/>
    <lineage>
        <taxon>Bacteria</taxon>
        <taxon>Pseudomonadati</taxon>
        <taxon>Pseudomonadota</taxon>
        <taxon>Gammaproteobacteria</taxon>
        <taxon>Pseudomonadales</taxon>
        <taxon>Pseudomonadaceae</taxon>
        <taxon>Aquipseudomonas</taxon>
    </lineage>
</organism>
<dbReference type="InterPro" id="IPR046373">
    <property type="entry name" value="Acyl-CoA_Oxase/DH_mid-dom_sf"/>
</dbReference>
<dbReference type="EMBL" id="QJRX01000010">
    <property type="protein sequence ID" value="PYC20463.1"/>
    <property type="molecule type" value="Genomic_DNA"/>
</dbReference>
<dbReference type="InterPro" id="IPR036250">
    <property type="entry name" value="AcylCo_DH-like_C"/>
</dbReference>
<evidence type="ECO:0000259" key="8">
    <source>
        <dbReference type="Pfam" id="PF02770"/>
    </source>
</evidence>
<dbReference type="InterPro" id="IPR009100">
    <property type="entry name" value="AcylCoA_DH/oxidase_NM_dom_sf"/>
</dbReference>
<dbReference type="InterPro" id="IPR009075">
    <property type="entry name" value="AcylCo_DH/oxidase_C"/>
</dbReference>
<comment type="similarity">
    <text evidence="2 6">Belongs to the acyl-CoA dehydrogenase family.</text>
</comment>
<dbReference type="Gene3D" id="1.10.540.10">
    <property type="entry name" value="Acyl-CoA dehydrogenase/oxidase, N-terminal domain"/>
    <property type="match status" value="1"/>
</dbReference>
<evidence type="ECO:0000256" key="2">
    <source>
        <dbReference type="ARBA" id="ARBA00009347"/>
    </source>
</evidence>
<feature type="domain" description="Acyl-CoA dehydrogenase/oxidase N-terminal" evidence="9">
    <location>
        <begin position="9"/>
        <end position="119"/>
    </location>
</feature>
<gene>
    <name evidence="10" type="ORF">DMO17_17910</name>
</gene>
<keyword evidence="4 6" id="KW-0274">FAD</keyword>
<dbReference type="InterPro" id="IPR006089">
    <property type="entry name" value="Acyl-CoA_DH_CS"/>
</dbReference>
<dbReference type="SUPFAM" id="SSF47203">
    <property type="entry name" value="Acyl-CoA dehydrogenase C-terminal domain-like"/>
    <property type="match status" value="1"/>
</dbReference>
<dbReference type="FunFam" id="1.10.540.10:FF:000009">
    <property type="entry name" value="Probable acyl-CoA dehydrogenase"/>
    <property type="match status" value="1"/>
</dbReference>
<evidence type="ECO:0000313" key="10">
    <source>
        <dbReference type="EMBL" id="PYC20463.1"/>
    </source>
</evidence>
<feature type="domain" description="Acyl-CoA dehydrogenase/oxidase C-terminal" evidence="7">
    <location>
        <begin position="230"/>
        <end position="378"/>
    </location>
</feature>
<dbReference type="FunFam" id="2.40.110.10:FF:000002">
    <property type="entry name" value="Acyl-CoA dehydrogenase fadE12"/>
    <property type="match status" value="1"/>
</dbReference>
<reference evidence="10 11" key="1">
    <citation type="submission" date="2018-06" db="EMBL/GenBank/DDBJ databases">
        <title>Pseudomonas diversity within urban Lake Michigan freshwaters.</title>
        <authorList>
            <person name="Batrich M."/>
            <person name="Hatzopoulos T."/>
            <person name="Putonti C."/>
        </authorList>
    </citation>
    <scope>NUCLEOTIDE SEQUENCE [LARGE SCALE GENOMIC DNA]</scope>
    <source>
        <strain evidence="10 11">MB-090714</strain>
    </source>
</reference>
<keyword evidence="3 6" id="KW-0285">Flavoprotein</keyword>
<dbReference type="PANTHER" id="PTHR43884">
    <property type="entry name" value="ACYL-COA DEHYDROGENASE"/>
    <property type="match status" value="1"/>
</dbReference>
<evidence type="ECO:0000259" key="9">
    <source>
        <dbReference type="Pfam" id="PF02771"/>
    </source>
</evidence>
<dbReference type="Pfam" id="PF02770">
    <property type="entry name" value="Acyl-CoA_dh_M"/>
    <property type="match status" value="1"/>
</dbReference>
<dbReference type="InterPro" id="IPR006091">
    <property type="entry name" value="Acyl-CoA_Oxase/DH_mid-dom"/>
</dbReference>
<dbReference type="GO" id="GO:0003995">
    <property type="term" value="F:acyl-CoA dehydrogenase activity"/>
    <property type="evidence" value="ECO:0007669"/>
    <property type="project" value="InterPro"/>
</dbReference>
<accession>A0A2V4L2U3</accession>
<evidence type="ECO:0000256" key="3">
    <source>
        <dbReference type="ARBA" id="ARBA00022630"/>
    </source>
</evidence>
<dbReference type="Pfam" id="PF00441">
    <property type="entry name" value="Acyl-CoA_dh_1"/>
    <property type="match status" value="1"/>
</dbReference>
<dbReference type="Proteomes" id="UP000248146">
    <property type="component" value="Unassembled WGS sequence"/>
</dbReference>
<evidence type="ECO:0000259" key="7">
    <source>
        <dbReference type="Pfam" id="PF00441"/>
    </source>
</evidence>